<dbReference type="PROSITE" id="PS50942">
    <property type="entry name" value="ENTH"/>
    <property type="match status" value="1"/>
</dbReference>
<feature type="region of interest" description="Disordered" evidence="4">
    <location>
        <begin position="353"/>
        <end position="484"/>
    </location>
</feature>
<name>A0AAW1QJT8_9CHLO</name>
<feature type="compositionally biased region" description="Gly residues" evidence="4">
    <location>
        <begin position="175"/>
        <end position="189"/>
    </location>
</feature>
<evidence type="ECO:0000313" key="6">
    <source>
        <dbReference type="EMBL" id="KAK9821680.1"/>
    </source>
</evidence>
<feature type="compositionally biased region" description="Polar residues" evidence="4">
    <location>
        <begin position="392"/>
        <end position="409"/>
    </location>
</feature>
<dbReference type="Gene3D" id="1.25.40.90">
    <property type="match status" value="1"/>
</dbReference>
<dbReference type="FunFam" id="1.25.40.90:FF:000006">
    <property type="entry name" value="Clathrin interactor 1"/>
    <property type="match status" value="1"/>
</dbReference>
<dbReference type="PANTHER" id="PTHR12276">
    <property type="entry name" value="EPSIN/ENT-RELATED"/>
    <property type="match status" value="1"/>
</dbReference>
<comment type="subcellular location">
    <subcellularLocation>
        <location evidence="1">Cytoplasmic vesicle</location>
        <location evidence="1">Clathrin-coated vesicle</location>
    </subcellularLocation>
</comment>
<dbReference type="Pfam" id="PF01417">
    <property type="entry name" value="ENTH"/>
    <property type="match status" value="1"/>
</dbReference>
<evidence type="ECO:0000256" key="2">
    <source>
        <dbReference type="ARBA" id="ARBA00010130"/>
    </source>
</evidence>
<feature type="compositionally biased region" description="Polar residues" evidence="4">
    <location>
        <begin position="457"/>
        <end position="473"/>
    </location>
</feature>
<dbReference type="GO" id="GO:0005543">
    <property type="term" value="F:phospholipid binding"/>
    <property type="evidence" value="ECO:0007669"/>
    <property type="project" value="TreeGrafter"/>
</dbReference>
<gene>
    <name evidence="6" type="ORF">WJX74_007569</name>
</gene>
<comment type="similarity">
    <text evidence="2">Belongs to the epsin family.</text>
</comment>
<evidence type="ECO:0000259" key="5">
    <source>
        <dbReference type="PROSITE" id="PS50942"/>
    </source>
</evidence>
<dbReference type="CDD" id="cd03571">
    <property type="entry name" value="ENTH"/>
    <property type="match status" value="1"/>
</dbReference>
<evidence type="ECO:0000313" key="7">
    <source>
        <dbReference type="Proteomes" id="UP001438707"/>
    </source>
</evidence>
<feature type="region of interest" description="Disordered" evidence="4">
    <location>
        <begin position="578"/>
        <end position="622"/>
    </location>
</feature>
<dbReference type="AlphaFoldDB" id="A0AAW1QJT8"/>
<feature type="compositionally biased region" description="Low complexity" evidence="4">
    <location>
        <begin position="239"/>
        <end position="254"/>
    </location>
</feature>
<dbReference type="SMART" id="SM00273">
    <property type="entry name" value="ENTH"/>
    <property type="match status" value="1"/>
</dbReference>
<feature type="compositionally biased region" description="Basic and acidic residues" evidence="4">
    <location>
        <begin position="161"/>
        <end position="173"/>
    </location>
</feature>
<proteinExistence type="inferred from homology"/>
<dbReference type="SUPFAM" id="SSF48464">
    <property type="entry name" value="ENTH/VHS domain"/>
    <property type="match status" value="1"/>
</dbReference>
<feature type="region of interest" description="Disordered" evidence="4">
    <location>
        <begin position="239"/>
        <end position="309"/>
    </location>
</feature>
<dbReference type="GO" id="GO:0030276">
    <property type="term" value="F:clathrin binding"/>
    <property type="evidence" value="ECO:0007669"/>
    <property type="project" value="TreeGrafter"/>
</dbReference>
<dbReference type="GO" id="GO:0005886">
    <property type="term" value="C:plasma membrane"/>
    <property type="evidence" value="ECO:0007669"/>
    <property type="project" value="TreeGrafter"/>
</dbReference>
<dbReference type="PANTHER" id="PTHR12276:SF45">
    <property type="entry name" value="CLATHRIN INTERACTOR 1"/>
    <property type="match status" value="1"/>
</dbReference>
<dbReference type="GO" id="GO:0006897">
    <property type="term" value="P:endocytosis"/>
    <property type="evidence" value="ECO:0007669"/>
    <property type="project" value="TreeGrafter"/>
</dbReference>
<organism evidence="6 7">
    <name type="scientific">Apatococcus lobatus</name>
    <dbReference type="NCBI Taxonomy" id="904363"/>
    <lineage>
        <taxon>Eukaryota</taxon>
        <taxon>Viridiplantae</taxon>
        <taxon>Chlorophyta</taxon>
        <taxon>core chlorophytes</taxon>
        <taxon>Trebouxiophyceae</taxon>
        <taxon>Chlorellales</taxon>
        <taxon>Chlorellaceae</taxon>
        <taxon>Apatococcus</taxon>
    </lineage>
</organism>
<dbReference type="GO" id="GO:0030125">
    <property type="term" value="C:clathrin vesicle coat"/>
    <property type="evidence" value="ECO:0007669"/>
    <property type="project" value="TreeGrafter"/>
</dbReference>
<keyword evidence="7" id="KW-1185">Reference proteome</keyword>
<dbReference type="InterPro" id="IPR008942">
    <property type="entry name" value="ENTH_VHS"/>
</dbReference>
<evidence type="ECO:0000256" key="3">
    <source>
        <dbReference type="ARBA" id="ARBA00023329"/>
    </source>
</evidence>
<protein>
    <recommendedName>
        <fullName evidence="5">ENTH domain-containing protein</fullName>
    </recommendedName>
</protein>
<dbReference type="EMBL" id="JALJOS010000036">
    <property type="protein sequence ID" value="KAK9821680.1"/>
    <property type="molecule type" value="Genomic_DNA"/>
</dbReference>
<feature type="compositionally biased region" description="Low complexity" evidence="4">
    <location>
        <begin position="587"/>
        <end position="607"/>
    </location>
</feature>
<dbReference type="InterPro" id="IPR013809">
    <property type="entry name" value="ENTH"/>
</dbReference>
<sequence>MQALSKADYGGYLKGITNKVKQYALNLSEIELKVEEATNNEPWGPHGTAMGEIAKAAYDMEGYKQIMGVIARRLQDTGESWRHVYKSLLLLEFMAKHGPQKVVEELVSNVTVIEKLQSFQYKDKNGKDWGLNVRQRAKELTNLVLDGERIRAERSKAKSNETKYKGLSSDDWRSGGQGTKSGFGGGRGKGVGIGNSLGGKTPSDDAVAATKARIDAIRKDGTLDESPRKADAIPAVSAVKAAPKPAAPAAAADSGQRQPKKLSEVKPTVQLSLGNFAPPPSAAPAPAAAAATATAPKPSQAAAAPSAANAATSHVEDLLGGMTLDAPAAPSSGSATNASEWNSFAAPAAAPAASSDPFATFGDDRSGSGAKPAASADPFGSSDPFGAMPTSRGASSSDPFASAPTTPAQASHDPFAMAPTPPAKSSSDPFALGAAPASSAGDPFADFASAPRAHAAKSTSDPFAASSNGSTPRSPGKPGSLQALPEDMFSARPQPQQLPRQPAAFGMQQFGQGTPGFPVPSQQAGGFPGMVGFMPQPGMGFPGAGTPQASFPQYNLGMQMGAFQNPQQGFAQMQGQRVPAGLQSQQLPGSPSVGSLGLSGLSVPPSGAAAAKKDPFADLSAF</sequence>
<accession>A0AAW1QJT8</accession>
<dbReference type="Proteomes" id="UP001438707">
    <property type="component" value="Unassembled WGS sequence"/>
</dbReference>
<dbReference type="GO" id="GO:0005768">
    <property type="term" value="C:endosome"/>
    <property type="evidence" value="ECO:0007669"/>
    <property type="project" value="TreeGrafter"/>
</dbReference>
<evidence type="ECO:0000256" key="1">
    <source>
        <dbReference type="ARBA" id="ARBA00004132"/>
    </source>
</evidence>
<reference evidence="6 7" key="1">
    <citation type="journal article" date="2024" name="Nat. Commun.">
        <title>Phylogenomics reveals the evolutionary origins of lichenization in chlorophyte algae.</title>
        <authorList>
            <person name="Puginier C."/>
            <person name="Libourel C."/>
            <person name="Otte J."/>
            <person name="Skaloud P."/>
            <person name="Haon M."/>
            <person name="Grisel S."/>
            <person name="Petersen M."/>
            <person name="Berrin J.G."/>
            <person name="Delaux P.M."/>
            <person name="Dal Grande F."/>
            <person name="Keller J."/>
        </authorList>
    </citation>
    <scope>NUCLEOTIDE SEQUENCE [LARGE SCALE GENOMIC DNA]</scope>
    <source>
        <strain evidence="6 7">SAG 2145</strain>
    </source>
</reference>
<feature type="domain" description="ENTH" evidence="5">
    <location>
        <begin position="22"/>
        <end position="154"/>
    </location>
</feature>
<evidence type="ECO:0000256" key="4">
    <source>
        <dbReference type="SAM" id="MobiDB-lite"/>
    </source>
</evidence>
<feature type="compositionally biased region" description="Low complexity" evidence="4">
    <location>
        <begin position="284"/>
        <end position="309"/>
    </location>
</feature>
<keyword evidence="3" id="KW-0968">Cytoplasmic vesicle</keyword>
<comment type="caution">
    <text evidence="6">The sequence shown here is derived from an EMBL/GenBank/DDBJ whole genome shotgun (WGS) entry which is preliminary data.</text>
</comment>
<feature type="region of interest" description="Disordered" evidence="4">
    <location>
        <begin position="161"/>
        <end position="189"/>
    </location>
</feature>